<name>A0A1Z5JHP6_FISSO</name>
<evidence type="ECO:0000313" key="1">
    <source>
        <dbReference type="EMBL" id="GAX13533.1"/>
    </source>
</evidence>
<accession>A0A1Z5JHP6</accession>
<evidence type="ECO:0000313" key="2">
    <source>
        <dbReference type="Proteomes" id="UP000198406"/>
    </source>
</evidence>
<gene>
    <name evidence="1" type="ORF">FisN_27Lu028</name>
</gene>
<reference evidence="1 2" key="1">
    <citation type="journal article" date="2015" name="Plant Cell">
        <title>Oil accumulation by the oleaginous diatom Fistulifera solaris as revealed by the genome and transcriptome.</title>
        <authorList>
            <person name="Tanaka T."/>
            <person name="Maeda Y."/>
            <person name="Veluchamy A."/>
            <person name="Tanaka M."/>
            <person name="Abida H."/>
            <person name="Marechal E."/>
            <person name="Bowler C."/>
            <person name="Muto M."/>
            <person name="Sunaga Y."/>
            <person name="Tanaka M."/>
            <person name="Yoshino T."/>
            <person name="Taniguchi T."/>
            <person name="Fukuda Y."/>
            <person name="Nemoto M."/>
            <person name="Matsumoto M."/>
            <person name="Wong P.S."/>
            <person name="Aburatani S."/>
            <person name="Fujibuchi W."/>
        </authorList>
    </citation>
    <scope>NUCLEOTIDE SEQUENCE [LARGE SCALE GENOMIC DNA]</scope>
    <source>
        <strain evidence="1 2">JPCC DA0580</strain>
    </source>
</reference>
<sequence>MYLYLIIHFAQKVEFSRLIVKDQIYADTTCKHRQVYKAERNPRLIVTEIEGKGFFLFHPLIRQAVKAVIAPIHASSTLLSVATH</sequence>
<dbReference type="Proteomes" id="UP000198406">
    <property type="component" value="Unassembled WGS sequence"/>
</dbReference>
<dbReference type="InParanoid" id="A0A1Z5JHP6"/>
<dbReference type="EMBL" id="BDSP01000069">
    <property type="protein sequence ID" value="GAX13533.1"/>
    <property type="molecule type" value="Genomic_DNA"/>
</dbReference>
<dbReference type="AlphaFoldDB" id="A0A1Z5JHP6"/>
<comment type="caution">
    <text evidence="1">The sequence shown here is derived from an EMBL/GenBank/DDBJ whole genome shotgun (WGS) entry which is preliminary data.</text>
</comment>
<protein>
    <submittedName>
        <fullName evidence="1">Uncharacterized protein</fullName>
    </submittedName>
</protein>
<keyword evidence="2" id="KW-1185">Reference proteome</keyword>
<organism evidence="1 2">
    <name type="scientific">Fistulifera solaris</name>
    <name type="common">Oleaginous diatom</name>
    <dbReference type="NCBI Taxonomy" id="1519565"/>
    <lineage>
        <taxon>Eukaryota</taxon>
        <taxon>Sar</taxon>
        <taxon>Stramenopiles</taxon>
        <taxon>Ochrophyta</taxon>
        <taxon>Bacillariophyta</taxon>
        <taxon>Bacillariophyceae</taxon>
        <taxon>Bacillariophycidae</taxon>
        <taxon>Naviculales</taxon>
        <taxon>Naviculaceae</taxon>
        <taxon>Fistulifera</taxon>
    </lineage>
</organism>
<proteinExistence type="predicted"/>